<dbReference type="InterPro" id="IPR004360">
    <property type="entry name" value="Glyas_Fos-R_dOase_dom"/>
</dbReference>
<dbReference type="InterPro" id="IPR005829">
    <property type="entry name" value="Sugar_transporter_CS"/>
</dbReference>
<dbReference type="InterPro" id="IPR003663">
    <property type="entry name" value="Sugar/inositol_transpt"/>
</dbReference>
<evidence type="ECO:0000313" key="13">
    <source>
        <dbReference type="Proteomes" id="UP000232875"/>
    </source>
</evidence>
<dbReference type="PANTHER" id="PTHR48022">
    <property type="entry name" value="PLASTIDIC GLUCOSE TRANSPORTER 4"/>
    <property type="match status" value="1"/>
</dbReference>
<feature type="domain" description="Major facilitator superfamily (MFS) profile" evidence="10">
    <location>
        <begin position="65"/>
        <end position="530"/>
    </location>
</feature>
<evidence type="ECO:0000256" key="7">
    <source>
        <dbReference type="ARBA" id="ARBA00049119"/>
    </source>
</evidence>
<feature type="transmembrane region" description="Helical" evidence="9">
    <location>
        <begin position="662"/>
        <end position="683"/>
    </location>
</feature>
<feature type="transmembrane region" description="Helical" evidence="9">
    <location>
        <begin position="53"/>
        <end position="78"/>
    </location>
</feature>
<organism evidence="12 13">
    <name type="scientific">Malassezia vespertilionis</name>
    <dbReference type="NCBI Taxonomy" id="2020962"/>
    <lineage>
        <taxon>Eukaryota</taxon>
        <taxon>Fungi</taxon>
        <taxon>Dikarya</taxon>
        <taxon>Basidiomycota</taxon>
        <taxon>Ustilaginomycotina</taxon>
        <taxon>Malasseziomycetes</taxon>
        <taxon>Malasseziales</taxon>
        <taxon>Malasseziaceae</taxon>
        <taxon>Malassezia</taxon>
    </lineage>
</organism>
<evidence type="ECO:0000256" key="3">
    <source>
        <dbReference type="ARBA" id="ARBA00022448"/>
    </source>
</evidence>
<comment type="catalytic activity">
    <reaction evidence="7">
        <text>myo-inositol(out) + H(+)(out) = myo-inositol(in) + H(+)(in)</text>
        <dbReference type="Rhea" id="RHEA:60364"/>
        <dbReference type="ChEBI" id="CHEBI:15378"/>
        <dbReference type="ChEBI" id="CHEBI:17268"/>
    </reaction>
</comment>
<evidence type="ECO:0000256" key="5">
    <source>
        <dbReference type="ARBA" id="ARBA00022989"/>
    </source>
</evidence>
<dbReference type="InterPro" id="IPR020846">
    <property type="entry name" value="MFS_dom"/>
</dbReference>
<dbReference type="InterPro" id="IPR050360">
    <property type="entry name" value="MFS_Sugar_Transporters"/>
</dbReference>
<evidence type="ECO:0000259" key="10">
    <source>
        <dbReference type="PROSITE" id="PS50850"/>
    </source>
</evidence>
<dbReference type="SUPFAM" id="SSF103473">
    <property type="entry name" value="MFS general substrate transporter"/>
    <property type="match status" value="1"/>
</dbReference>
<evidence type="ECO:0000256" key="8">
    <source>
        <dbReference type="SAM" id="MobiDB-lite"/>
    </source>
</evidence>
<feature type="transmembrane region" description="Helical" evidence="9">
    <location>
        <begin position="237"/>
        <end position="259"/>
    </location>
</feature>
<feature type="transmembrane region" description="Helical" evidence="9">
    <location>
        <begin position="393"/>
        <end position="413"/>
    </location>
</feature>
<evidence type="ECO:0008006" key="14">
    <source>
        <dbReference type="Google" id="ProtNLM"/>
    </source>
</evidence>
<dbReference type="AlphaFoldDB" id="A0A2N1JBT7"/>
<feature type="transmembrane region" description="Helical" evidence="9">
    <location>
        <begin position="365"/>
        <end position="386"/>
    </location>
</feature>
<protein>
    <recommendedName>
        <fullName evidence="14">VOC domain-containing protein</fullName>
    </recommendedName>
</protein>
<feature type="compositionally biased region" description="Basic and acidic residues" evidence="8">
    <location>
        <begin position="1"/>
        <end position="10"/>
    </location>
</feature>
<dbReference type="SUPFAM" id="SSF54593">
    <property type="entry name" value="Glyoxalase/Bleomycin resistance protein/Dihydroxybiphenyl dioxygenase"/>
    <property type="match status" value="1"/>
</dbReference>
<keyword evidence="6 9" id="KW-0472">Membrane</keyword>
<dbReference type="FunFam" id="1.20.1250.20:FF:000061">
    <property type="entry name" value="MFS sugar transporter"/>
    <property type="match status" value="1"/>
</dbReference>
<dbReference type="GO" id="GO:0005351">
    <property type="term" value="F:carbohydrate:proton symporter activity"/>
    <property type="evidence" value="ECO:0007669"/>
    <property type="project" value="TreeGrafter"/>
</dbReference>
<dbReference type="InterPro" id="IPR036259">
    <property type="entry name" value="MFS_trans_sf"/>
</dbReference>
<dbReference type="PANTHER" id="PTHR48022:SF68">
    <property type="entry name" value="MAJOR FACILITATOR SUPERFAMILY (MFS) PROFILE DOMAIN-CONTAINING PROTEIN-RELATED"/>
    <property type="match status" value="1"/>
</dbReference>
<name>A0A2N1JBT7_9BASI</name>
<feature type="transmembrane region" description="Helical" evidence="9">
    <location>
        <begin position="107"/>
        <end position="131"/>
    </location>
</feature>
<dbReference type="InterPro" id="IPR005828">
    <property type="entry name" value="MFS_sugar_transport-like"/>
</dbReference>
<sequence>MTSPFNDKEVSQMGAQATPPEVGENQAGSHYDEKQAESNPLAKYVGPEGYAKFLGLSGLPLSVAIGVTAGVGFVLFGYDQGVMGSLLTLRPFLETFPKMNTQTHSTLSGATVGIYEIGCFLGALTALFWGNVVGRRWMIWIGSVFMVIGAIVQTTAHGGNAHAFLWAGRVLSGIGNGQHTSTIPVWQSEVSPPHRRGMLIMIEGSLITFGIMISYWVDFALFWAQHGHLADSSTRSVSWRFPIAFQILLVLPTFITIFLPESPRWLMLRGREEEARVVLSALDRLPPHDPVVNAHVNEIADGLNIAGSVRLRDLFKQGKGHYFHRTALAFVIQMFQQISGINLITYYAGTIFEQSIGLSDIKSRILAACNGTEYFLASLLAIFMIERVGRRPLMIWTALGMSFTMAILCGTLSPEALQVPPEYKNREDYSAYQNNTSPAIAATVFLFVFNSLFAIGWLGMTWLYPAECTPLSIRAQANGISTASNWLFNFMVVMITPIAFANIRNYTYLIFAAINFLMVPASWWIFPETAGRSLEEMDTIFADSTSVRNISKVWLQLPADQSEDQFGNASSLIELVQRHGTENDDDFQINSQSNGFHHICISVPNIRQAKRRFENLGVKILDIGTQKNEIMVIEDPDGYPVQLLAQDVGKYDELEKSSLPPIFRVILMVVVGMVGFGVDLQVLQYNLDPHDGTRTFYAEIWEVIALCGLIALWVISGPFRGIQKASIRILRRLLSPSIQQTIQFSDVIAADILTSFAKVLGDVWLSFVILVCLCDGIIVGERVLWSQQSSMAIPILSSVPYLIRLRQCISEYRTSAPLGRQPKSKRPLYNALKYASAFPVIWLSAWQQNAHDVLAKNNARHTFMSMRLDGLFPSLWLVSVLFNTLFSFWWDITNDWGLDLLLPSSFSKSLQAFYPHWPTLHRRFEPQNTLPQDKSALDEQEEGIVRPVHARRQSILRVPEKPLPLPMSVYYVFIIVDLLLRFTWSLKLSSHLQYLAEWQCGLLLLEALELIRRSVWVILRVEWEIVRRGAI</sequence>
<dbReference type="NCBIfam" id="TIGR00879">
    <property type="entry name" value="SP"/>
    <property type="match status" value="1"/>
</dbReference>
<evidence type="ECO:0000256" key="4">
    <source>
        <dbReference type="ARBA" id="ARBA00022692"/>
    </source>
</evidence>
<keyword evidence="4 9" id="KW-0812">Transmembrane</keyword>
<feature type="transmembrane region" description="Helical" evidence="9">
    <location>
        <begin position="137"/>
        <end position="156"/>
    </location>
</feature>
<gene>
    <name evidence="12" type="ORF">MVES_002044</name>
</gene>
<feature type="transmembrane region" description="Helical" evidence="9">
    <location>
        <begin position="506"/>
        <end position="526"/>
    </location>
</feature>
<feature type="transmembrane region" description="Helical" evidence="9">
    <location>
        <begin position="322"/>
        <end position="345"/>
    </location>
</feature>
<dbReference type="Pfam" id="PF00903">
    <property type="entry name" value="Glyoxalase"/>
    <property type="match status" value="1"/>
</dbReference>
<evidence type="ECO:0000313" key="12">
    <source>
        <dbReference type="EMBL" id="PKI84005.1"/>
    </source>
</evidence>
<feature type="domain" description="EXS" evidence="11">
    <location>
        <begin position="784"/>
        <end position="1031"/>
    </location>
</feature>
<feature type="transmembrane region" description="Helical" evidence="9">
    <location>
        <begin position="483"/>
        <end position="500"/>
    </location>
</feature>
<feature type="transmembrane region" description="Helical" evidence="9">
    <location>
        <begin position="967"/>
        <end position="984"/>
    </location>
</feature>
<evidence type="ECO:0000256" key="1">
    <source>
        <dbReference type="ARBA" id="ARBA00004141"/>
    </source>
</evidence>
<evidence type="ECO:0000256" key="2">
    <source>
        <dbReference type="ARBA" id="ARBA00010992"/>
    </source>
</evidence>
<dbReference type="InterPro" id="IPR029068">
    <property type="entry name" value="Glyas_Bleomycin-R_OHBP_Dase"/>
</dbReference>
<dbReference type="PROSITE" id="PS51380">
    <property type="entry name" value="EXS"/>
    <property type="match status" value="1"/>
</dbReference>
<evidence type="ECO:0000259" key="11">
    <source>
        <dbReference type="PROSITE" id="PS51380"/>
    </source>
</evidence>
<comment type="subcellular location">
    <subcellularLocation>
        <location evidence="1">Membrane</location>
        <topology evidence="1">Multi-pass membrane protein</topology>
    </subcellularLocation>
</comment>
<dbReference type="Pfam" id="PF03124">
    <property type="entry name" value="EXS"/>
    <property type="match status" value="1"/>
</dbReference>
<dbReference type="GO" id="GO:0016020">
    <property type="term" value="C:membrane"/>
    <property type="evidence" value="ECO:0007669"/>
    <property type="project" value="UniProtKB-SubCell"/>
</dbReference>
<dbReference type="PROSITE" id="PS00216">
    <property type="entry name" value="SUGAR_TRANSPORT_1"/>
    <property type="match status" value="1"/>
</dbReference>
<dbReference type="OrthoDB" id="2544694at2759"/>
<keyword evidence="13" id="KW-1185">Reference proteome</keyword>
<dbReference type="InterPro" id="IPR004342">
    <property type="entry name" value="EXS_C"/>
</dbReference>
<keyword evidence="5 9" id="KW-1133">Transmembrane helix</keyword>
<feature type="transmembrane region" description="Helical" evidence="9">
    <location>
        <begin position="870"/>
        <end position="890"/>
    </location>
</feature>
<evidence type="ECO:0000256" key="6">
    <source>
        <dbReference type="ARBA" id="ARBA00023136"/>
    </source>
</evidence>
<feature type="transmembrane region" description="Helical" evidence="9">
    <location>
        <begin position="198"/>
        <end position="217"/>
    </location>
</feature>
<feature type="transmembrane region" description="Helical" evidence="9">
    <location>
        <begin position="439"/>
        <end position="463"/>
    </location>
</feature>
<dbReference type="PRINTS" id="PR00171">
    <property type="entry name" value="SUGRTRNSPORT"/>
</dbReference>
<evidence type="ECO:0000256" key="9">
    <source>
        <dbReference type="SAM" id="Phobius"/>
    </source>
</evidence>
<dbReference type="EMBL" id="KZ454990">
    <property type="protein sequence ID" value="PKI84005.1"/>
    <property type="molecule type" value="Genomic_DNA"/>
</dbReference>
<proteinExistence type="inferred from homology"/>
<accession>A0A2N1JBT7</accession>
<comment type="similarity">
    <text evidence="2">Belongs to the major facilitator superfamily. Sugar transporter (TC 2.A.1.1) family.</text>
</comment>
<dbReference type="Gene3D" id="3.10.180.10">
    <property type="entry name" value="2,3-Dihydroxybiphenyl 1,2-Dioxygenase, domain 1"/>
    <property type="match status" value="1"/>
</dbReference>
<keyword evidence="3" id="KW-0813">Transport</keyword>
<reference evidence="12 13" key="1">
    <citation type="submission" date="2017-10" db="EMBL/GenBank/DDBJ databases">
        <title>A novel species of cold-tolerant Malassezia isolated from bats.</title>
        <authorList>
            <person name="Lorch J.M."/>
            <person name="Palmer J.M."/>
            <person name="Vanderwolf K.J."/>
            <person name="Schmidt K.Z."/>
            <person name="Verant M.L."/>
            <person name="Weller T.J."/>
            <person name="Blehert D.S."/>
        </authorList>
    </citation>
    <scope>NUCLEOTIDE SEQUENCE [LARGE SCALE GENOMIC DNA]</scope>
    <source>
        <strain evidence="12 13">NWHC:44797-103</strain>
    </source>
</reference>
<feature type="transmembrane region" description="Helical" evidence="9">
    <location>
        <begin position="759"/>
        <end position="779"/>
    </location>
</feature>
<dbReference type="Proteomes" id="UP000232875">
    <property type="component" value="Unassembled WGS sequence"/>
</dbReference>
<feature type="transmembrane region" description="Helical" evidence="9">
    <location>
        <begin position="703"/>
        <end position="722"/>
    </location>
</feature>
<dbReference type="Gene3D" id="1.20.1250.20">
    <property type="entry name" value="MFS general substrate transporter like domains"/>
    <property type="match status" value="1"/>
</dbReference>
<dbReference type="Pfam" id="PF00083">
    <property type="entry name" value="Sugar_tr"/>
    <property type="match status" value="1"/>
</dbReference>
<dbReference type="PROSITE" id="PS50850">
    <property type="entry name" value="MFS"/>
    <property type="match status" value="1"/>
</dbReference>
<feature type="region of interest" description="Disordered" evidence="8">
    <location>
        <begin position="1"/>
        <end position="33"/>
    </location>
</feature>
<dbReference type="STRING" id="2020962.A0A2N1JBT7"/>